<dbReference type="AlphaFoldDB" id="F4KZR8"/>
<protein>
    <recommendedName>
        <fullName evidence="3">Restriction endonuclease domain-containing protein</fullName>
    </recommendedName>
</protein>
<dbReference type="HOGENOM" id="CLU_1352862_0_0_10"/>
<dbReference type="STRING" id="760192.Halhy_2635"/>
<dbReference type="Proteomes" id="UP000008461">
    <property type="component" value="Chromosome"/>
</dbReference>
<name>F4KZR8_HALH1</name>
<sequence>MISESVSLSAEPKVKATKRKIPAYLVRETIDGVNFYYPGFRQVLNKQKKLDEIMGDSGLQFFLKFYLAELLNKDLDKQLYRVAGGELGFHASLKNNMGLDVVIFDRAVLTPDKITPRYVSVAPKVVIEIDVNVELPDRTSDLFQEYVIRKVDSLFKHGVEKVIWFFSKSKKVFIALPGQAWQIDDWNQDVELFEGVKVNVADFIAQEGFKLE</sequence>
<dbReference type="RefSeq" id="WP_013765052.1">
    <property type="nucleotide sequence ID" value="NC_015510.1"/>
</dbReference>
<reference evidence="1 2" key="1">
    <citation type="journal article" date="2011" name="Stand. Genomic Sci.">
        <title>Complete genome sequence of Haliscomenobacter hydrossis type strain (O).</title>
        <authorList>
            <consortium name="US DOE Joint Genome Institute (JGI-PGF)"/>
            <person name="Daligault H."/>
            <person name="Lapidus A."/>
            <person name="Zeytun A."/>
            <person name="Nolan M."/>
            <person name="Lucas S."/>
            <person name="Del Rio T.G."/>
            <person name="Tice H."/>
            <person name="Cheng J.F."/>
            <person name="Tapia R."/>
            <person name="Han C."/>
            <person name="Goodwin L."/>
            <person name="Pitluck S."/>
            <person name="Liolios K."/>
            <person name="Pagani I."/>
            <person name="Ivanova N."/>
            <person name="Huntemann M."/>
            <person name="Mavromatis K."/>
            <person name="Mikhailova N."/>
            <person name="Pati A."/>
            <person name="Chen A."/>
            <person name="Palaniappan K."/>
            <person name="Land M."/>
            <person name="Hauser L."/>
            <person name="Brambilla E.M."/>
            <person name="Rohde M."/>
            <person name="Verbarg S."/>
            <person name="Goker M."/>
            <person name="Bristow J."/>
            <person name="Eisen J.A."/>
            <person name="Markowitz V."/>
            <person name="Hugenholtz P."/>
            <person name="Kyrpides N.C."/>
            <person name="Klenk H.P."/>
            <person name="Woyke T."/>
        </authorList>
    </citation>
    <scope>NUCLEOTIDE SEQUENCE [LARGE SCALE GENOMIC DNA]</scope>
    <source>
        <strain evidence="2">ATCC 27775 / DSM 1100 / LMG 10767 / O</strain>
    </source>
</reference>
<accession>F4KZR8</accession>
<dbReference type="EMBL" id="CP002691">
    <property type="protein sequence ID" value="AEE50504.1"/>
    <property type="molecule type" value="Genomic_DNA"/>
</dbReference>
<evidence type="ECO:0008006" key="3">
    <source>
        <dbReference type="Google" id="ProtNLM"/>
    </source>
</evidence>
<gene>
    <name evidence="1" type="ordered locus">Halhy_2635</name>
</gene>
<reference key="2">
    <citation type="submission" date="2011-04" db="EMBL/GenBank/DDBJ databases">
        <title>Complete sequence of chromosome of Haliscomenobacter hydrossis DSM 1100.</title>
        <authorList>
            <consortium name="US DOE Joint Genome Institute (JGI-PGF)"/>
            <person name="Lucas S."/>
            <person name="Han J."/>
            <person name="Lapidus A."/>
            <person name="Bruce D."/>
            <person name="Goodwin L."/>
            <person name="Pitluck S."/>
            <person name="Peters L."/>
            <person name="Kyrpides N."/>
            <person name="Mavromatis K."/>
            <person name="Ivanova N."/>
            <person name="Ovchinnikova G."/>
            <person name="Pagani I."/>
            <person name="Daligault H."/>
            <person name="Detter J.C."/>
            <person name="Han C."/>
            <person name="Land M."/>
            <person name="Hauser L."/>
            <person name="Markowitz V."/>
            <person name="Cheng J.-F."/>
            <person name="Hugenholtz P."/>
            <person name="Woyke T."/>
            <person name="Wu D."/>
            <person name="Verbarg S."/>
            <person name="Frueling A."/>
            <person name="Brambilla E."/>
            <person name="Klenk H.-P."/>
            <person name="Eisen J.A."/>
        </authorList>
    </citation>
    <scope>NUCLEOTIDE SEQUENCE</scope>
    <source>
        <strain>DSM 1100</strain>
    </source>
</reference>
<keyword evidence="2" id="KW-1185">Reference proteome</keyword>
<organism evidence="1 2">
    <name type="scientific">Haliscomenobacter hydrossis (strain ATCC 27775 / DSM 1100 / LMG 10767 / O)</name>
    <dbReference type="NCBI Taxonomy" id="760192"/>
    <lineage>
        <taxon>Bacteria</taxon>
        <taxon>Pseudomonadati</taxon>
        <taxon>Bacteroidota</taxon>
        <taxon>Saprospiria</taxon>
        <taxon>Saprospirales</taxon>
        <taxon>Haliscomenobacteraceae</taxon>
        <taxon>Haliscomenobacter</taxon>
    </lineage>
</organism>
<dbReference type="KEGG" id="hhy:Halhy_2635"/>
<dbReference type="OrthoDB" id="942191at2"/>
<proteinExistence type="predicted"/>
<dbReference type="eggNOG" id="COG4636">
    <property type="taxonomic scope" value="Bacteria"/>
</dbReference>
<evidence type="ECO:0000313" key="1">
    <source>
        <dbReference type="EMBL" id="AEE50504.1"/>
    </source>
</evidence>
<evidence type="ECO:0000313" key="2">
    <source>
        <dbReference type="Proteomes" id="UP000008461"/>
    </source>
</evidence>